<keyword evidence="5" id="KW-0808">Transferase</keyword>
<dbReference type="NCBIfam" id="TIGR00229">
    <property type="entry name" value="sensory_box"/>
    <property type="match status" value="1"/>
</dbReference>
<evidence type="ECO:0000256" key="7">
    <source>
        <dbReference type="ARBA" id="ARBA00022777"/>
    </source>
</evidence>
<evidence type="ECO:0000256" key="12">
    <source>
        <dbReference type="SAM" id="Phobius"/>
    </source>
</evidence>
<dbReference type="GO" id="GO:0000160">
    <property type="term" value="P:phosphorelay signal transduction system"/>
    <property type="evidence" value="ECO:0007669"/>
    <property type="project" value="UniProtKB-KW"/>
</dbReference>
<dbReference type="InterPro" id="IPR035965">
    <property type="entry name" value="PAS-like_dom_sf"/>
</dbReference>
<dbReference type="InterPro" id="IPR000014">
    <property type="entry name" value="PAS"/>
</dbReference>
<dbReference type="PROSITE" id="PS50113">
    <property type="entry name" value="PAC"/>
    <property type="match status" value="2"/>
</dbReference>
<comment type="caution">
    <text evidence="16">The sequence shown here is derived from an EMBL/GenBank/DDBJ whole genome shotgun (WGS) entry which is preliminary data.</text>
</comment>
<dbReference type="SUPFAM" id="SSF103190">
    <property type="entry name" value="Sensory domain-like"/>
    <property type="match status" value="2"/>
</dbReference>
<evidence type="ECO:0000259" key="14">
    <source>
        <dbReference type="PROSITE" id="PS50113"/>
    </source>
</evidence>
<organism evidence="16 17">
    <name type="scientific">Candidatus Sedimenticola endophacoides</name>
    <dbReference type="NCBI Taxonomy" id="2548426"/>
    <lineage>
        <taxon>Bacteria</taxon>
        <taxon>Pseudomonadati</taxon>
        <taxon>Pseudomonadota</taxon>
        <taxon>Gammaproteobacteria</taxon>
        <taxon>Chromatiales</taxon>
        <taxon>Sedimenticolaceae</taxon>
        <taxon>Sedimenticola</taxon>
    </lineage>
</organism>
<keyword evidence="4" id="KW-0597">Phosphoprotein</keyword>
<keyword evidence="12" id="KW-0472">Membrane</keyword>
<evidence type="ECO:0000259" key="13">
    <source>
        <dbReference type="PROSITE" id="PS50112"/>
    </source>
</evidence>
<feature type="domain" description="PAS" evidence="13">
    <location>
        <begin position="371"/>
        <end position="425"/>
    </location>
</feature>
<evidence type="ECO:0000256" key="11">
    <source>
        <dbReference type="SAM" id="MobiDB-lite"/>
    </source>
</evidence>
<accession>A0A6N4DEC5</accession>
<sequence length="786" mass="90468">MNTWRAPLLLVLLTAALAGGLLALFVEWEREKVATRLARQAQLITYRQAMELEDRLSHVIKDLRFIANLFDRRERLSATELQRIQEMLLGFSAQQQFYDQIRYIDDQGEERFRINLSGEQALFIPEAQLQNKRHRYYFRDSIDLPHGSIYISPFDLNIEQHAIELPFKPMIRFATPVVDRDEKNNGIVILNYLGKRLIDRLPKPDPEFPGQTILINANGDYLTAFEADKAWGFMFPDRKQQQFRTEYPAVWKVVRKQQLGQENTPEGDIFTFGKVTIASHHASDSCGNCYLYIINRLTGQQLRQLADKTLHITPWTIAITYAIFLTITLVIHWRLRTSQRSGETTRRLIRNVAHERDLFADGPAVLFRWRNEFGWPVEHVSNNLKAVLGYEKTTFLNGTLGFASIVLPDDLPRITEELSTALRGNLDNFFRAPYRIIDAEGRQRWVRDAIRVVKNNAGEVVELYAYLMDIDAVKKAEEELEHSRAYIQHLLDTIPDPTLVIDSNTHHIASANQAAYRTYLPQGLQPNEAICCYQLAHKRDRPCSGRDEPCPIDAITHSKKATNIVHKHYDARGLPFYVEIHASPLFDDQGRVIQILESHRDITKHIRNQEALQQQAFTDGLTGIANRTAFERLLEQETKKLRENGGSLGLIMFDLDHFKKINDRHGHQSGDRTLIEVVSVIQRQIRGYDLFSRWGGEEFMVLLPRSGLDETSKAAEHLRRAIEQHHFDAIPQRVTISLGVTSWMPGDTIKTLVSRADQALYRSKQQGRNRSTVSDTPPVSINRLDK</sequence>
<keyword evidence="12" id="KW-0812">Transmembrane</keyword>
<dbReference type="InterPro" id="IPR000700">
    <property type="entry name" value="PAS-assoc_C"/>
</dbReference>
<dbReference type="PROSITE" id="PS50887">
    <property type="entry name" value="GGDEF"/>
    <property type="match status" value="1"/>
</dbReference>
<keyword evidence="7" id="KW-0418">Kinase</keyword>
<dbReference type="GO" id="GO:1902201">
    <property type="term" value="P:negative regulation of bacterial-type flagellum-dependent cell motility"/>
    <property type="evidence" value="ECO:0007669"/>
    <property type="project" value="TreeGrafter"/>
</dbReference>
<keyword evidence="9" id="KW-0902">Two-component regulatory system</keyword>
<evidence type="ECO:0000256" key="4">
    <source>
        <dbReference type="ARBA" id="ARBA00022553"/>
    </source>
</evidence>
<evidence type="ECO:0000313" key="16">
    <source>
        <dbReference type="EMBL" id="PUD98129.1"/>
    </source>
</evidence>
<keyword evidence="12" id="KW-1133">Transmembrane helix</keyword>
<dbReference type="InterPro" id="IPR029151">
    <property type="entry name" value="Sensor-like_sf"/>
</dbReference>
<evidence type="ECO:0000256" key="3">
    <source>
        <dbReference type="ARBA" id="ARBA00012528"/>
    </source>
</evidence>
<dbReference type="SUPFAM" id="SSF55073">
    <property type="entry name" value="Nucleotide cyclase"/>
    <property type="match status" value="1"/>
</dbReference>
<dbReference type="EMBL" id="PQCO01000322">
    <property type="protein sequence ID" value="PUD98129.1"/>
    <property type="molecule type" value="Genomic_DNA"/>
</dbReference>
<dbReference type="FunFam" id="3.30.70.270:FF:000001">
    <property type="entry name" value="Diguanylate cyclase domain protein"/>
    <property type="match status" value="1"/>
</dbReference>
<dbReference type="Pfam" id="PF21623">
    <property type="entry name" value="HK_sensor_dom_bact"/>
    <property type="match status" value="1"/>
</dbReference>
<comment type="cofactor">
    <cofactor evidence="1">
        <name>Mg(2+)</name>
        <dbReference type="ChEBI" id="CHEBI:18420"/>
    </cofactor>
</comment>
<dbReference type="InterPro" id="IPR029787">
    <property type="entry name" value="Nucleotide_cyclase"/>
</dbReference>
<evidence type="ECO:0000256" key="1">
    <source>
        <dbReference type="ARBA" id="ARBA00001946"/>
    </source>
</evidence>
<feature type="compositionally biased region" description="Polar residues" evidence="11">
    <location>
        <begin position="763"/>
        <end position="779"/>
    </location>
</feature>
<dbReference type="GO" id="GO:0052621">
    <property type="term" value="F:diguanylate cyclase activity"/>
    <property type="evidence" value="ECO:0007669"/>
    <property type="project" value="UniProtKB-EC"/>
</dbReference>
<dbReference type="AlphaFoldDB" id="A0A6N4DEC5"/>
<dbReference type="GO" id="GO:0005886">
    <property type="term" value="C:plasma membrane"/>
    <property type="evidence" value="ECO:0007669"/>
    <property type="project" value="TreeGrafter"/>
</dbReference>
<protein>
    <recommendedName>
        <fullName evidence="3">diguanylate cyclase</fullName>
        <ecNumber evidence="3">2.7.7.65</ecNumber>
    </recommendedName>
</protein>
<keyword evidence="8" id="KW-0067">ATP-binding</keyword>
<dbReference type="GO" id="GO:0043709">
    <property type="term" value="P:cell adhesion involved in single-species biofilm formation"/>
    <property type="evidence" value="ECO:0007669"/>
    <property type="project" value="TreeGrafter"/>
</dbReference>
<dbReference type="Pfam" id="PF13426">
    <property type="entry name" value="PAS_9"/>
    <property type="match status" value="1"/>
</dbReference>
<evidence type="ECO:0000259" key="15">
    <source>
        <dbReference type="PROSITE" id="PS50887"/>
    </source>
</evidence>
<evidence type="ECO:0000313" key="17">
    <source>
        <dbReference type="Proteomes" id="UP000250928"/>
    </source>
</evidence>
<dbReference type="PANTHER" id="PTHR45138:SF9">
    <property type="entry name" value="DIGUANYLATE CYCLASE DGCM-RELATED"/>
    <property type="match status" value="1"/>
</dbReference>
<feature type="domain" description="PAC" evidence="14">
    <location>
        <begin position="430"/>
        <end position="482"/>
    </location>
</feature>
<evidence type="ECO:0000256" key="10">
    <source>
        <dbReference type="ARBA" id="ARBA00034247"/>
    </source>
</evidence>
<dbReference type="SMART" id="SM00267">
    <property type="entry name" value="GGDEF"/>
    <property type="match status" value="1"/>
</dbReference>
<dbReference type="PANTHER" id="PTHR45138">
    <property type="entry name" value="REGULATORY COMPONENTS OF SENSORY TRANSDUCTION SYSTEM"/>
    <property type="match status" value="1"/>
</dbReference>
<dbReference type="NCBIfam" id="TIGR00254">
    <property type="entry name" value="GGDEF"/>
    <property type="match status" value="1"/>
</dbReference>
<feature type="domain" description="GGDEF" evidence="15">
    <location>
        <begin position="646"/>
        <end position="776"/>
    </location>
</feature>
<name>A0A6N4DEC5_9GAMM</name>
<dbReference type="CDD" id="cd00130">
    <property type="entry name" value="PAS"/>
    <property type="match status" value="1"/>
</dbReference>
<dbReference type="GO" id="GO:0016301">
    <property type="term" value="F:kinase activity"/>
    <property type="evidence" value="ECO:0007669"/>
    <property type="project" value="UniProtKB-KW"/>
</dbReference>
<evidence type="ECO:0000256" key="6">
    <source>
        <dbReference type="ARBA" id="ARBA00022741"/>
    </source>
</evidence>
<evidence type="ECO:0000256" key="2">
    <source>
        <dbReference type="ARBA" id="ARBA00004370"/>
    </source>
</evidence>
<proteinExistence type="predicted"/>
<dbReference type="SUPFAM" id="SSF55785">
    <property type="entry name" value="PYP-like sensor domain (PAS domain)"/>
    <property type="match status" value="2"/>
</dbReference>
<dbReference type="Gene3D" id="3.30.70.270">
    <property type="match status" value="1"/>
</dbReference>
<dbReference type="Pfam" id="PF00990">
    <property type="entry name" value="GGDEF"/>
    <property type="match status" value="1"/>
</dbReference>
<evidence type="ECO:0000256" key="9">
    <source>
        <dbReference type="ARBA" id="ARBA00023012"/>
    </source>
</evidence>
<gene>
    <name evidence="16" type="ORF">C3L24_13345</name>
</gene>
<dbReference type="PROSITE" id="PS50112">
    <property type="entry name" value="PAS"/>
    <property type="match status" value="1"/>
</dbReference>
<feature type="transmembrane region" description="Helical" evidence="12">
    <location>
        <begin position="312"/>
        <end position="331"/>
    </location>
</feature>
<dbReference type="Gene3D" id="3.30.450.20">
    <property type="entry name" value="PAS domain"/>
    <property type="match status" value="4"/>
</dbReference>
<dbReference type="EC" id="2.7.7.65" evidence="3"/>
<dbReference type="Proteomes" id="UP000250928">
    <property type="component" value="Unassembled WGS sequence"/>
</dbReference>
<dbReference type="InterPro" id="IPR050469">
    <property type="entry name" value="Diguanylate_Cyclase"/>
</dbReference>
<dbReference type="InterPro" id="IPR001610">
    <property type="entry name" value="PAC"/>
</dbReference>
<comment type="catalytic activity">
    <reaction evidence="10">
        <text>2 GTP = 3',3'-c-di-GMP + 2 diphosphate</text>
        <dbReference type="Rhea" id="RHEA:24898"/>
        <dbReference type="ChEBI" id="CHEBI:33019"/>
        <dbReference type="ChEBI" id="CHEBI:37565"/>
        <dbReference type="ChEBI" id="CHEBI:58805"/>
        <dbReference type="EC" id="2.7.7.65"/>
    </reaction>
</comment>
<dbReference type="InterPro" id="IPR043128">
    <property type="entry name" value="Rev_trsase/Diguanyl_cyclase"/>
</dbReference>
<evidence type="ECO:0000256" key="5">
    <source>
        <dbReference type="ARBA" id="ARBA00022679"/>
    </source>
</evidence>
<feature type="domain" description="PAC" evidence="14">
    <location>
        <begin position="562"/>
        <end position="614"/>
    </location>
</feature>
<keyword evidence="6" id="KW-0547">Nucleotide-binding</keyword>
<dbReference type="InterPro" id="IPR000160">
    <property type="entry name" value="GGDEF_dom"/>
</dbReference>
<evidence type="ECO:0000256" key="8">
    <source>
        <dbReference type="ARBA" id="ARBA00022840"/>
    </source>
</evidence>
<dbReference type="Pfam" id="PF08447">
    <property type="entry name" value="PAS_3"/>
    <property type="match status" value="1"/>
</dbReference>
<reference evidence="16 17" key="1">
    <citation type="submission" date="2018-01" db="EMBL/GenBank/DDBJ databases">
        <title>Novel co-symbiosis in the lucinid bivalve Phacoides pectinatus.</title>
        <authorList>
            <person name="Lim S.J."/>
            <person name="Davis B.G."/>
            <person name="Gill D.E."/>
            <person name="Engel A.S."/>
            <person name="Anderson L.C."/>
            <person name="Campbell B.J."/>
        </authorList>
    </citation>
    <scope>NUCLEOTIDE SEQUENCE [LARGE SCALE GENOMIC DNA]</scope>
    <source>
        <strain evidence="16">N3_P5</strain>
    </source>
</reference>
<dbReference type="CDD" id="cd18773">
    <property type="entry name" value="PDC1_HK_sensor"/>
    <property type="match status" value="1"/>
</dbReference>
<dbReference type="InterPro" id="IPR013655">
    <property type="entry name" value="PAS_fold_3"/>
</dbReference>
<dbReference type="GO" id="GO:0005524">
    <property type="term" value="F:ATP binding"/>
    <property type="evidence" value="ECO:0007669"/>
    <property type="project" value="UniProtKB-KW"/>
</dbReference>
<dbReference type="InterPro" id="IPR048760">
    <property type="entry name" value="VP0354-like_sensor_dom"/>
</dbReference>
<dbReference type="CDD" id="cd01949">
    <property type="entry name" value="GGDEF"/>
    <property type="match status" value="1"/>
</dbReference>
<dbReference type="SMART" id="SM00086">
    <property type="entry name" value="PAC"/>
    <property type="match status" value="2"/>
</dbReference>
<comment type="subcellular location">
    <subcellularLocation>
        <location evidence="2">Membrane</location>
    </subcellularLocation>
</comment>
<feature type="region of interest" description="Disordered" evidence="11">
    <location>
        <begin position="763"/>
        <end position="786"/>
    </location>
</feature>